<evidence type="ECO:0000256" key="5">
    <source>
        <dbReference type="ARBA" id="ARBA00022692"/>
    </source>
</evidence>
<evidence type="ECO:0000256" key="7">
    <source>
        <dbReference type="ARBA" id="ARBA00023136"/>
    </source>
</evidence>
<feature type="transmembrane region" description="Helical" evidence="8">
    <location>
        <begin position="258"/>
        <end position="278"/>
    </location>
</feature>
<comment type="caution">
    <text evidence="10">The sequence shown here is derived from an EMBL/GenBank/DDBJ whole genome shotgun (WGS) entry which is preliminary data.</text>
</comment>
<dbReference type="InterPro" id="IPR036259">
    <property type="entry name" value="MFS_trans_sf"/>
</dbReference>
<dbReference type="GO" id="GO:0005886">
    <property type="term" value="C:plasma membrane"/>
    <property type="evidence" value="ECO:0007669"/>
    <property type="project" value="UniProtKB-SubCell"/>
</dbReference>
<feature type="transmembrane region" description="Helical" evidence="8">
    <location>
        <begin position="141"/>
        <end position="165"/>
    </location>
</feature>
<feature type="transmembrane region" description="Helical" evidence="8">
    <location>
        <begin position="344"/>
        <end position="370"/>
    </location>
</feature>
<evidence type="ECO:0000313" key="10">
    <source>
        <dbReference type="EMBL" id="MBB4121859.1"/>
    </source>
</evidence>
<dbReference type="CDD" id="cd17320">
    <property type="entry name" value="MFS_MdfA_MDR_like"/>
    <property type="match status" value="1"/>
</dbReference>
<dbReference type="InterPro" id="IPR005829">
    <property type="entry name" value="Sugar_transporter_CS"/>
</dbReference>
<keyword evidence="4" id="KW-1003">Cell membrane</keyword>
<dbReference type="Proteomes" id="UP000530571">
    <property type="component" value="Unassembled WGS sequence"/>
</dbReference>
<dbReference type="EMBL" id="JACIDZ010000005">
    <property type="protein sequence ID" value="MBB4121859.1"/>
    <property type="molecule type" value="Genomic_DNA"/>
</dbReference>
<feature type="transmembrane region" description="Helical" evidence="8">
    <location>
        <begin position="220"/>
        <end position="246"/>
    </location>
</feature>
<keyword evidence="3 8" id="KW-0813">Transport</keyword>
<dbReference type="InterPro" id="IPR011701">
    <property type="entry name" value="MFS"/>
</dbReference>
<feature type="transmembrane region" description="Helical" evidence="8">
    <location>
        <begin position="84"/>
        <end position="102"/>
    </location>
</feature>
<protein>
    <recommendedName>
        <fullName evidence="8">Bcr/CflA family efflux transporter</fullName>
    </recommendedName>
</protein>
<evidence type="ECO:0000313" key="11">
    <source>
        <dbReference type="Proteomes" id="UP000530571"/>
    </source>
</evidence>
<name>A0A7W6KIC7_9HYPH</name>
<dbReference type="PRINTS" id="PR01036">
    <property type="entry name" value="TCRTETB"/>
</dbReference>
<comment type="similarity">
    <text evidence="2 8">Belongs to the major facilitator superfamily. Bcr/CmlA family.</text>
</comment>
<evidence type="ECO:0000256" key="4">
    <source>
        <dbReference type="ARBA" id="ARBA00022475"/>
    </source>
</evidence>
<dbReference type="PANTHER" id="PTHR23502:SF132">
    <property type="entry name" value="POLYAMINE TRANSPORTER 2-RELATED"/>
    <property type="match status" value="1"/>
</dbReference>
<keyword evidence="7 8" id="KW-0472">Membrane</keyword>
<evidence type="ECO:0000256" key="6">
    <source>
        <dbReference type="ARBA" id="ARBA00022989"/>
    </source>
</evidence>
<comment type="caution">
    <text evidence="8">Lacks conserved residue(s) required for the propagation of feature annotation.</text>
</comment>
<dbReference type="RefSeq" id="WP_246413706.1">
    <property type="nucleotide sequence ID" value="NZ_JACIDZ010000005.1"/>
</dbReference>
<dbReference type="InterPro" id="IPR004812">
    <property type="entry name" value="Efflux_drug-R_Bcr/CmlA"/>
</dbReference>
<accession>A0A7W6KIC7</accession>
<dbReference type="PROSITE" id="PS00216">
    <property type="entry name" value="SUGAR_TRANSPORT_1"/>
    <property type="match status" value="1"/>
</dbReference>
<feature type="domain" description="Major facilitator superfamily (MFS) profile" evidence="9">
    <location>
        <begin position="17"/>
        <end position="397"/>
    </location>
</feature>
<feature type="transmembrane region" description="Helical" evidence="8">
    <location>
        <begin position="285"/>
        <end position="305"/>
    </location>
</feature>
<feature type="transmembrane region" description="Helical" evidence="8">
    <location>
        <begin position="171"/>
        <end position="191"/>
    </location>
</feature>
<keyword evidence="11" id="KW-1185">Reference proteome</keyword>
<dbReference type="Pfam" id="PF07690">
    <property type="entry name" value="MFS_1"/>
    <property type="match status" value="1"/>
</dbReference>
<keyword evidence="6 8" id="KW-1133">Transmembrane helix</keyword>
<reference evidence="10 11" key="1">
    <citation type="submission" date="2020-08" db="EMBL/GenBank/DDBJ databases">
        <title>Genomic Encyclopedia of Type Strains, Phase IV (KMG-IV): sequencing the most valuable type-strain genomes for metagenomic binning, comparative biology and taxonomic classification.</title>
        <authorList>
            <person name="Goeker M."/>
        </authorList>
    </citation>
    <scope>NUCLEOTIDE SEQUENCE [LARGE SCALE GENOMIC DNA]</scope>
    <source>
        <strain evidence="10 11">DSM 28101</strain>
    </source>
</reference>
<dbReference type="InterPro" id="IPR020846">
    <property type="entry name" value="MFS_dom"/>
</dbReference>
<proteinExistence type="inferred from homology"/>
<dbReference type="GO" id="GO:0042910">
    <property type="term" value="F:xenobiotic transmembrane transporter activity"/>
    <property type="evidence" value="ECO:0007669"/>
    <property type="project" value="InterPro"/>
</dbReference>
<keyword evidence="8" id="KW-0997">Cell inner membrane</keyword>
<dbReference type="NCBIfam" id="TIGR00710">
    <property type="entry name" value="efflux_Bcr_CflA"/>
    <property type="match status" value="1"/>
</dbReference>
<evidence type="ECO:0000256" key="8">
    <source>
        <dbReference type="RuleBase" id="RU365088"/>
    </source>
</evidence>
<organism evidence="10 11">
    <name type="scientific">Martelella radicis</name>
    <dbReference type="NCBI Taxonomy" id="1397476"/>
    <lineage>
        <taxon>Bacteria</taxon>
        <taxon>Pseudomonadati</taxon>
        <taxon>Pseudomonadota</taxon>
        <taxon>Alphaproteobacteria</taxon>
        <taxon>Hyphomicrobiales</taxon>
        <taxon>Aurantimonadaceae</taxon>
        <taxon>Martelella</taxon>
    </lineage>
</organism>
<feature type="transmembrane region" description="Helical" evidence="8">
    <location>
        <begin position="376"/>
        <end position="398"/>
    </location>
</feature>
<dbReference type="GO" id="GO:1990961">
    <property type="term" value="P:xenobiotic detoxification by transmembrane export across the plasma membrane"/>
    <property type="evidence" value="ECO:0007669"/>
    <property type="project" value="InterPro"/>
</dbReference>
<evidence type="ECO:0000259" key="9">
    <source>
        <dbReference type="PROSITE" id="PS50850"/>
    </source>
</evidence>
<dbReference type="Gene3D" id="1.20.1720.10">
    <property type="entry name" value="Multidrug resistance protein D"/>
    <property type="match status" value="1"/>
</dbReference>
<feature type="transmembrane region" description="Helical" evidence="8">
    <location>
        <begin position="108"/>
        <end position="129"/>
    </location>
</feature>
<sequence length="421" mass="43823">MTDGMTQPTPKMSERRSSLIGAMMTMLGPFSLAIYTPAMPTLAIAFDTTDAAIKLSLSVFFGGFAFAMLVAGPLADAFGRRKTAIGFLMVYMIGSLLAVFAWDVNSLLLGRLVQGIGASAGLTVGRAIVRDQFTGEPAARIMNMIGIVLAVGPAIAPTIGGLILSVFDWKAIFLTMAGFGAASTAILITMMSETVVPDREKARPLPLLKAYGRLLASGRFMAASLLIASSAGTLYALASILPFVLIKVAGLTPSQYGVGMMLQTGSYFVGSVVFRFALGRFSSRSLVRVGLLFIAFGASAIAVSIEFLPISYLSVMLPVASFAFGIAFVMPYTMNAALLPFPAIAGSASALMGFMQMGAGLVTGIIAAAIGSPVFALQVVVPTMGAIAVLSYVSLCIAERPHLAVEHEAPKGDVQASEPLA</sequence>
<dbReference type="PANTHER" id="PTHR23502">
    <property type="entry name" value="MAJOR FACILITATOR SUPERFAMILY"/>
    <property type="match status" value="1"/>
</dbReference>
<feature type="transmembrane region" description="Helical" evidence="8">
    <location>
        <begin position="311"/>
        <end position="332"/>
    </location>
</feature>
<comment type="subcellular location">
    <subcellularLocation>
        <location evidence="8">Cell inner membrane</location>
        <topology evidence="8">Multi-pass membrane protein</topology>
    </subcellularLocation>
    <subcellularLocation>
        <location evidence="1">Cell membrane</location>
        <topology evidence="1">Multi-pass membrane protein</topology>
    </subcellularLocation>
</comment>
<dbReference type="SUPFAM" id="SSF103473">
    <property type="entry name" value="MFS general substrate transporter"/>
    <property type="match status" value="1"/>
</dbReference>
<dbReference type="PROSITE" id="PS50850">
    <property type="entry name" value="MFS"/>
    <property type="match status" value="1"/>
</dbReference>
<keyword evidence="5 8" id="KW-0812">Transmembrane</keyword>
<gene>
    <name evidence="10" type="ORF">GGR30_001785</name>
</gene>
<evidence type="ECO:0000256" key="2">
    <source>
        <dbReference type="ARBA" id="ARBA00006236"/>
    </source>
</evidence>
<evidence type="ECO:0000256" key="3">
    <source>
        <dbReference type="ARBA" id="ARBA00022448"/>
    </source>
</evidence>
<evidence type="ECO:0000256" key="1">
    <source>
        <dbReference type="ARBA" id="ARBA00004651"/>
    </source>
</evidence>
<feature type="transmembrane region" description="Helical" evidence="8">
    <location>
        <begin position="55"/>
        <end position="72"/>
    </location>
</feature>
<dbReference type="AlphaFoldDB" id="A0A7W6KIC7"/>